<dbReference type="InterPro" id="IPR011054">
    <property type="entry name" value="Rudment_hybrid_motif"/>
</dbReference>
<dbReference type="Gene3D" id="3.30.470.20">
    <property type="entry name" value="ATP-grasp fold, B domain"/>
    <property type="match status" value="1"/>
</dbReference>
<dbReference type="UniPathway" id="UPA00074">
    <property type="reaction ID" value="UER00125"/>
</dbReference>
<dbReference type="InterPro" id="IPR020560">
    <property type="entry name" value="PRibGlycinamide_synth_C-dom"/>
</dbReference>
<dbReference type="HAMAP" id="MF_00138">
    <property type="entry name" value="GARS"/>
    <property type="match status" value="1"/>
</dbReference>
<evidence type="ECO:0000256" key="10">
    <source>
        <dbReference type="ARBA" id="ARBA00042242"/>
    </source>
</evidence>
<dbReference type="GO" id="GO:0046872">
    <property type="term" value="F:metal ion binding"/>
    <property type="evidence" value="ECO:0007669"/>
    <property type="project" value="UniProtKB-KW"/>
</dbReference>
<dbReference type="OrthoDB" id="2018833at2759"/>
<keyword evidence="7 12" id="KW-0067">ATP-binding</keyword>
<name>A0A0M0JBL8_9EUKA</name>
<evidence type="ECO:0000256" key="7">
    <source>
        <dbReference type="ARBA" id="ARBA00022840"/>
    </source>
</evidence>
<dbReference type="EC" id="6.3.4.13" evidence="2"/>
<dbReference type="Pfam" id="PF02844">
    <property type="entry name" value="GARS_N"/>
    <property type="match status" value="1"/>
</dbReference>
<dbReference type="InterPro" id="IPR020562">
    <property type="entry name" value="PRibGlycinamide_synth_N"/>
</dbReference>
<dbReference type="GO" id="GO:0009113">
    <property type="term" value="P:purine nucleobase biosynthetic process"/>
    <property type="evidence" value="ECO:0007669"/>
    <property type="project" value="InterPro"/>
</dbReference>
<evidence type="ECO:0000256" key="6">
    <source>
        <dbReference type="ARBA" id="ARBA00022755"/>
    </source>
</evidence>
<dbReference type="FunFam" id="3.90.600.10:FF:000001">
    <property type="entry name" value="Trifunctional purine biosynthetic protein adenosine-3"/>
    <property type="match status" value="1"/>
</dbReference>
<accession>A0A0M0JBL8</accession>
<dbReference type="InterPro" id="IPR016185">
    <property type="entry name" value="PreATP-grasp_dom_sf"/>
</dbReference>
<evidence type="ECO:0000256" key="11">
    <source>
        <dbReference type="ARBA" id="ARBA00042864"/>
    </source>
</evidence>
<dbReference type="PANTHER" id="PTHR43472:SF1">
    <property type="entry name" value="PHOSPHORIBOSYLAMINE--GLYCINE LIGASE, CHLOROPLASTIC"/>
    <property type="match status" value="1"/>
</dbReference>
<evidence type="ECO:0000256" key="9">
    <source>
        <dbReference type="ARBA" id="ARBA00038345"/>
    </source>
</evidence>
<dbReference type="Gene3D" id="3.30.1490.20">
    <property type="entry name" value="ATP-grasp fold, A domain"/>
    <property type="match status" value="1"/>
</dbReference>
<keyword evidence="8" id="KW-0464">Manganese</keyword>
<dbReference type="Gene3D" id="3.90.600.10">
    <property type="entry name" value="Phosphoribosylglycinamide synthetase, C-terminal domain"/>
    <property type="match status" value="1"/>
</dbReference>
<comment type="caution">
    <text evidence="14">The sequence shown here is derived from an EMBL/GenBank/DDBJ whole genome shotgun (WGS) entry which is preliminary data.</text>
</comment>
<dbReference type="InterPro" id="IPR037123">
    <property type="entry name" value="PRibGlycinamide_synth_C_sf"/>
</dbReference>
<comment type="similarity">
    <text evidence="9">Belongs to the GARS family.</text>
</comment>
<dbReference type="Pfam" id="PF01071">
    <property type="entry name" value="GARS_A"/>
    <property type="match status" value="1"/>
</dbReference>
<dbReference type="SUPFAM" id="SSF56059">
    <property type="entry name" value="Glutathione synthetase ATP-binding domain-like"/>
    <property type="match status" value="1"/>
</dbReference>
<organism evidence="14 15">
    <name type="scientific">Chrysochromulina tobinii</name>
    <dbReference type="NCBI Taxonomy" id="1460289"/>
    <lineage>
        <taxon>Eukaryota</taxon>
        <taxon>Haptista</taxon>
        <taxon>Haptophyta</taxon>
        <taxon>Prymnesiophyceae</taxon>
        <taxon>Prymnesiales</taxon>
        <taxon>Chrysochromulinaceae</taxon>
        <taxon>Chrysochromulina</taxon>
    </lineage>
</organism>
<evidence type="ECO:0000313" key="14">
    <source>
        <dbReference type="EMBL" id="KOO23895.1"/>
    </source>
</evidence>
<keyword evidence="4" id="KW-0479">Metal-binding</keyword>
<evidence type="ECO:0000256" key="5">
    <source>
        <dbReference type="ARBA" id="ARBA00022741"/>
    </source>
</evidence>
<evidence type="ECO:0000313" key="15">
    <source>
        <dbReference type="Proteomes" id="UP000037460"/>
    </source>
</evidence>
<dbReference type="InterPro" id="IPR011761">
    <property type="entry name" value="ATP-grasp"/>
</dbReference>
<evidence type="ECO:0000256" key="1">
    <source>
        <dbReference type="ARBA" id="ARBA00005174"/>
    </source>
</evidence>
<dbReference type="Proteomes" id="UP000037460">
    <property type="component" value="Unassembled WGS sequence"/>
</dbReference>
<evidence type="ECO:0000256" key="3">
    <source>
        <dbReference type="ARBA" id="ARBA00022598"/>
    </source>
</evidence>
<evidence type="ECO:0000256" key="12">
    <source>
        <dbReference type="PROSITE-ProRule" id="PRU00409"/>
    </source>
</evidence>
<dbReference type="EMBL" id="JWZX01003147">
    <property type="protein sequence ID" value="KOO23895.1"/>
    <property type="molecule type" value="Genomic_DNA"/>
</dbReference>
<feature type="domain" description="ATP-grasp" evidence="13">
    <location>
        <begin position="158"/>
        <end position="363"/>
    </location>
</feature>
<protein>
    <recommendedName>
        <fullName evidence="2">phosphoribosylamine--glycine ligase</fullName>
        <ecNumber evidence="2">6.3.4.13</ecNumber>
    </recommendedName>
    <alternativeName>
        <fullName evidence="10">Glycinamide ribonucleotide synthetase</fullName>
    </alternativeName>
    <alternativeName>
        <fullName evidence="11">Phosphoribosylglycinamide synthetase</fullName>
    </alternativeName>
</protein>
<dbReference type="SMART" id="SM01209">
    <property type="entry name" value="GARS_A"/>
    <property type="match status" value="1"/>
</dbReference>
<dbReference type="InterPro" id="IPR020561">
    <property type="entry name" value="PRibGlycinamid_synth_ATP-grasp"/>
</dbReference>
<dbReference type="SMART" id="SM01210">
    <property type="entry name" value="GARS_C"/>
    <property type="match status" value="1"/>
</dbReference>
<comment type="pathway">
    <text evidence="1">Purine metabolism; IMP biosynthesis via de novo pathway; N(1)-(5-phospho-D-ribosyl)glycinamide from 5-phospho-alpha-D-ribose 1-diphosphate: step 2/2.</text>
</comment>
<dbReference type="Gene3D" id="3.40.50.20">
    <property type="match status" value="1"/>
</dbReference>
<dbReference type="GO" id="GO:0004637">
    <property type="term" value="F:phosphoribosylamine-glycine ligase activity"/>
    <property type="evidence" value="ECO:0007669"/>
    <property type="project" value="UniProtKB-EC"/>
</dbReference>
<sequence>MADGAAYLEAHKVPDAITAAVTKVLKTRPADPITAIGELLIKRQKSMVTVMVVGSGGREMAQSLKLAQSDVVDKVLVAPGNGGTSSCHPKISNLADVKDSDIPGLVAAAKQHGVALVAIGPEGPLVAGIADALAAENIPCFGPTKMAAELENSKAWMKEFFTRHGLPTARHVTFTEFAAAKAHVESIDYPVVVKCSGLAGGKGVLMPTTKEETIDALKQVMVDKVFGSAGDQCVVEECLYGPECSVLAFCDGTTAVCMPGAQDHKRALDGDQGLNTGGMGAYARCPCLTKELEEEAAAIIQRTVTALASEGRKYVGVLFAGLMLTKDGPKLLEYNCRMGDPETQVVLPLLDSDLYLIMKACTEGDLASTEIKWSSQSAATVVMAAAGYPGTYAKGAPILGLEVAGAMEGVTVYHAGTKVAGGDIVCNGGRVLAVTGVGANLKDAVGKAYAAVHAIKFDCKEGAMFRTDIAAKAFA</sequence>
<dbReference type="InterPro" id="IPR013815">
    <property type="entry name" value="ATP_grasp_subdomain_1"/>
</dbReference>
<keyword evidence="6" id="KW-0658">Purine biosynthesis</keyword>
<dbReference type="InterPro" id="IPR000115">
    <property type="entry name" value="PRibGlycinamide_synth"/>
</dbReference>
<keyword evidence="15" id="KW-1185">Reference proteome</keyword>
<evidence type="ECO:0000256" key="4">
    <source>
        <dbReference type="ARBA" id="ARBA00022723"/>
    </source>
</evidence>
<dbReference type="PANTHER" id="PTHR43472">
    <property type="entry name" value="PHOSPHORIBOSYLAMINE--GLYCINE LIGASE"/>
    <property type="match status" value="1"/>
</dbReference>
<dbReference type="GO" id="GO:0005524">
    <property type="term" value="F:ATP binding"/>
    <property type="evidence" value="ECO:0007669"/>
    <property type="project" value="UniProtKB-UniRule"/>
</dbReference>
<dbReference type="FunFam" id="3.30.470.20:FF:000018">
    <property type="entry name" value="Trifunctional purine biosynthetic protein adenosine-3"/>
    <property type="match status" value="1"/>
</dbReference>
<reference evidence="15" key="1">
    <citation type="journal article" date="2015" name="PLoS Genet.">
        <title>Genome Sequence and Transcriptome Analyses of Chrysochromulina tobin: Metabolic Tools for Enhanced Algal Fitness in the Prominent Order Prymnesiales (Haptophyceae).</title>
        <authorList>
            <person name="Hovde B.T."/>
            <person name="Deodato C.R."/>
            <person name="Hunsperger H.M."/>
            <person name="Ryken S.A."/>
            <person name="Yost W."/>
            <person name="Jha R.K."/>
            <person name="Patterson J."/>
            <person name="Monnat R.J. Jr."/>
            <person name="Barlow S.B."/>
            <person name="Starkenburg S.R."/>
            <person name="Cattolico R.A."/>
        </authorList>
    </citation>
    <scope>NUCLEOTIDE SEQUENCE</scope>
    <source>
        <strain evidence="15">CCMP291</strain>
    </source>
</reference>
<evidence type="ECO:0000256" key="2">
    <source>
        <dbReference type="ARBA" id="ARBA00013255"/>
    </source>
</evidence>
<dbReference type="SUPFAM" id="SSF52440">
    <property type="entry name" value="PreATP-grasp domain"/>
    <property type="match status" value="1"/>
</dbReference>
<evidence type="ECO:0000259" key="13">
    <source>
        <dbReference type="PROSITE" id="PS50975"/>
    </source>
</evidence>
<keyword evidence="5 12" id="KW-0547">Nucleotide-binding</keyword>
<gene>
    <name evidence="14" type="ORF">Ctob_010318</name>
</gene>
<dbReference type="SUPFAM" id="SSF51246">
    <property type="entry name" value="Rudiment single hybrid motif"/>
    <property type="match status" value="1"/>
</dbReference>
<dbReference type="PROSITE" id="PS50975">
    <property type="entry name" value="ATP_GRASP"/>
    <property type="match status" value="1"/>
</dbReference>
<dbReference type="GO" id="GO:0006189">
    <property type="term" value="P:'de novo' IMP biosynthetic process"/>
    <property type="evidence" value="ECO:0007669"/>
    <property type="project" value="UniProtKB-UniPathway"/>
</dbReference>
<dbReference type="Pfam" id="PF02843">
    <property type="entry name" value="GARS_C"/>
    <property type="match status" value="1"/>
</dbReference>
<keyword evidence="3" id="KW-0436">Ligase</keyword>
<dbReference type="AlphaFoldDB" id="A0A0M0JBL8"/>
<dbReference type="NCBIfam" id="TIGR00877">
    <property type="entry name" value="purD"/>
    <property type="match status" value="1"/>
</dbReference>
<proteinExistence type="inferred from homology"/>
<evidence type="ECO:0000256" key="8">
    <source>
        <dbReference type="ARBA" id="ARBA00023211"/>
    </source>
</evidence>